<organism evidence="1 2">
    <name type="scientific">Mycobacterium asiaticum</name>
    <dbReference type="NCBI Taxonomy" id="1790"/>
    <lineage>
        <taxon>Bacteria</taxon>
        <taxon>Bacillati</taxon>
        <taxon>Actinomycetota</taxon>
        <taxon>Actinomycetes</taxon>
        <taxon>Mycobacteriales</taxon>
        <taxon>Mycobacteriaceae</taxon>
        <taxon>Mycobacterium</taxon>
    </lineage>
</organism>
<reference evidence="1 2" key="1">
    <citation type="submission" date="2016-06" db="EMBL/GenBank/DDBJ databases">
        <authorList>
            <person name="Kjaerup R.B."/>
            <person name="Dalgaard T.S."/>
            <person name="Juul-Madsen H.R."/>
        </authorList>
    </citation>
    <scope>NUCLEOTIDE SEQUENCE [LARGE SCALE GENOMIC DNA]</scope>
    <source>
        <strain evidence="1 2">1276495.2</strain>
    </source>
</reference>
<comment type="caution">
    <text evidence="1">The sequence shown here is derived from an EMBL/GenBank/DDBJ whole genome shotgun (WGS) entry which is preliminary data.</text>
</comment>
<name>A0A1A3KXG6_MYCAS</name>
<dbReference type="EMBL" id="LZLM01000014">
    <property type="protein sequence ID" value="OBJ89907.1"/>
    <property type="molecule type" value="Genomic_DNA"/>
</dbReference>
<protein>
    <recommendedName>
        <fullName evidence="3">NIPSNAP domain-containing protein</fullName>
    </recommendedName>
</protein>
<evidence type="ECO:0000313" key="2">
    <source>
        <dbReference type="Proteomes" id="UP000093925"/>
    </source>
</evidence>
<dbReference type="AlphaFoldDB" id="A0A1A3KXG6"/>
<accession>A0A1A3KXG6</accession>
<evidence type="ECO:0000313" key="1">
    <source>
        <dbReference type="EMBL" id="OBJ89907.1"/>
    </source>
</evidence>
<evidence type="ECO:0008006" key="3">
    <source>
        <dbReference type="Google" id="ProtNLM"/>
    </source>
</evidence>
<dbReference type="RefSeq" id="WP_065138208.1">
    <property type="nucleotide sequence ID" value="NZ_LZLM01000014.1"/>
</dbReference>
<proteinExistence type="predicted"/>
<gene>
    <name evidence="1" type="ORF">A5640_25220</name>
</gene>
<sequence length="239" mass="26214">MTLPGTPTDQAADVLAAGDGDVSTLFVSMATRHPDGADADYLRWHSLDHRPEQYRLPSLRASLRLVSTPECRSARVASRDPLAPVDHVMTYFFTEPGGLEAFTELGRALRDAGRMMPLLPPVQRGVYEVERKIAAPRVKVGADVLPWLPLRGVFLLIERGTAPSDELADVEGVAGVWSAATVQRPAQWISYCFLDSDPVATADRLRPALEAAWRASGTEALLAAPFHVVVPYEWDRYVP</sequence>
<dbReference type="Proteomes" id="UP000093925">
    <property type="component" value="Unassembled WGS sequence"/>
</dbReference>